<evidence type="ECO:0000256" key="1">
    <source>
        <dbReference type="SAM" id="MobiDB-lite"/>
    </source>
</evidence>
<sequence>MKLLSVEQSEPQQNECQTKNQLSGGEPLLNKNDYQVKKVLNINGVQSLDTSNEGCLDLTWLIEAIKRQTALEQVSKAKKIKKFQLKLKRKQKSKQMRLLKKIAFYDIAQILLNI</sequence>
<dbReference type="Proteomes" id="UP000000600">
    <property type="component" value="Unassembled WGS sequence"/>
</dbReference>
<reference evidence="2 3" key="1">
    <citation type="journal article" date="2006" name="Nature">
        <title>Global trends of whole-genome duplications revealed by the ciliate Paramecium tetraurelia.</title>
        <authorList>
            <consortium name="Genoscope"/>
            <person name="Aury J.-M."/>
            <person name="Jaillon O."/>
            <person name="Duret L."/>
            <person name="Noel B."/>
            <person name="Jubin C."/>
            <person name="Porcel B.M."/>
            <person name="Segurens B."/>
            <person name="Daubin V."/>
            <person name="Anthouard V."/>
            <person name="Aiach N."/>
            <person name="Arnaiz O."/>
            <person name="Billaut A."/>
            <person name="Beisson J."/>
            <person name="Blanc I."/>
            <person name="Bouhouche K."/>
            <person name="Camara F."/>
            <person name="Duharcourt S."/>
            <person name="Guigo R."/>
            <person name="Gogendeau D."/>
            <person name="Katinka M."/>
            <person name="Keller A.-M."/>
            <person name="Kissmehl R."/>
            <person name="Klotz C."/>
            <person name="Koll F."/>
            <person name="Le Moue A."/>
            <person name="Lepere C."/>
            <person name="Malinsky S."/>
            <person name="Nowacki M."/>
            <person name="Nowak J.K."/>
            <person name="Plattner H."/>
            <person name="Poulain J."/>
            <person name="Ruiz F."/>
            <person name="Serrano V."/>
            <person name="Zagulski M."/>
            <person name="Dessen P."/>
            <person name="Betermier M."/>
            <person name="Weissenbach J."/>
            <person name="Scarpelli C."/>
            <person name="Schachter V."/>
            <person name="Sperling L."/>
            <person name="Meyer E."/>
            <person name="Cohen J."/>
            <person name="Wincker P."/>
        </authorList>
    </citation>
    <scope>NUCLEOTIDE SEQUENCE [LARGE SCALE GENOMIC DNA]</scope>
    <source>
        <strain evidence="2 3">Stock d4-2</strain>
    </source>
</reference>
<dbReference type="OMA" id="SNEGCLD"/>
<name>A0DVR5_PARTE</name>
<evidence type="ECO:0000313" key="3">
    <source>
        <dbReference type="Proteomes" id="UP000000600"/>
    </source>
</evidence>
<gene>
    <name evidence="2" type="ORF">GSPATT00020785001</name>
</gene>
<evidence type="ECO:0000313" key="2">
    <source>
        <dbReference type="EMBL" id="CAK87132.1"/>
    </source>
</evidence>
<dbReference type="KEGG" id="ptm:GSPATT00020785001"/>
<dbReference type="EMBL" id="CT868607">
    <property type="protein sequence ID" value="CAK87132.1"/>
    <property type="molecule type" value="Genomic_DNA"/>
</dbReference>
<dbReference type="RefSeq" id="XP_001454529.1">
    <property type="nucleotide sequence ID" value="XM_001454492.2"/>
</dbReference>
<keyword evidence="3" id="KW-1185">Reference proteome</keyword>
<feature type="region of interest" description="Disordered" evidence="1">
    <location>
        <begin position="1"/>
        <end position="29"/>
    </location>
</feature>
<organism evidence="2 3">
    <name type="scientific">Paramecium tetraurelia</name>
    <dbReference type="NCBI Taxonomy" id="5888"/>
    <lineage>
        <taxon>Eukaryota</taxon>
        <taxon>Sar</taxon>
        <taxon>Alveolata</taxon>
        <taxon>Ciliophora</taxon>
        <taxon>Intramacronucleata</taxon>
        <taxon>Oligohymenophorea</taxon>
        <taxon>Peniculida</taxon>
        <taxon>Parameciidae</taxon>
        <taxon>Paramecium</taxon>
    </lineage>
</organism>
<proteinExistence type="predicted"/>
<dbReference type="InParanoid" id="A0DVR5"/>
<dbReference type="OrthoDB" id="10536399at2759"/>
<feature type="compositionally biased region" description="Polar residues" evidence="1">
    <location>
        <begin position="1"/>
        <end position="23"/>
    </location>
</feature>
<dbReference type="HOGENOM" id="CLU_2125886_0_0_1"/>
<dbReference type="GeneID" id="5040314"/>
<accession>A0DVR5</accession>
<protein>
    <submittedName>
        <fullName evidence="2">Uncharacterized protein</fullName>
    </submittedName>
</protein>
<dbReference type="AlphaFoldDB" id="A0DVR5"/>